<evidence type="ECO:0000256" key="5">
    <source>
        <dbReference type="ARBA" id="ARBA00023237"/>
    </source>
</evidence>
<protein>
    <submittedName>
        <fullName evidence="7">RagB/SusD family nutrient uptake outer membrane protein</fullName>
    </submittedName>
</protein>
<dbReference type="Gene3D" id="1.25.40.390">
    <property type="match status" value="1"/>
</dbReference>
<evidence type="ECO:0000256" key="2">
    <source>
        <dbReference type="ARBA" id="ARBA00006275"/>
    </source>
</evidence>
<dbReference type="SUPFAM" id="SSF48452">
    <property type="entry name" value="TPR-like"/>
    <property type="match status" value="1"/>
</dbReference>
<evidence type="ECO:0000313" key="8">
    <source>
        <dbReference type="Proteomes" id="UP001595818"/>
    </source>
</evidence>
<dbReference type="InterPro" id="IPR011990">
    <property type="entry name" value="TPR-like_helical_dom_sf"/>
</dbReference>
<organism evidence="7 8">
    <name type="scientific">Negadavirga shengliensis</name>
    <dbReference type="NCBI Taxonomy" id="1389218"/>
    <lineage>
        <taxon>Bacteria</taxon>
        <taxon>Pseudomonadati</taxon>
        <taxon>Bacteroidota</taxon>
        <taxon>Cytophagia</taxon>
        <taxon>Cytophagales</taxon>
        <taxon>Cyclobacteriaceae</taxon>
        <taxon>Negadavirga</taxon>
    </lineage>
</organism>
<evidence type="ECO:0000313" key="7">
    <source>
        <dbReference type="EMBL" id="MFC4870905.1"/>
    </source>
</evidence>
<sequence length="515" mass="57338">MKIHKLYSYILAALTGLPLVTSCIGLVDDPLENVQRVEETDYTQPQNMNLLLYGAYADLYAIGWENFPTIAVRGDDVNAAGDQAALIDTDNFHYDRNFWLYNNTWSGLYSDILRWHGAQEELQKYLEAGANEARALQYIAEVKVMQGFELFQLARLWGNILIPQGSDPGELYTLEVTSFEGVMQHISDQMDQAIPDLPSVHPNQRTDIPGGITKYTALAVKALANLELKNYQAVASATGEIIADGQFQLASNYYQLFKIPGKLNGENILEFQYSDYGTPSGNVNNYLYAFFGPPSWTPAVAGASPGWGFWEPTTKYIKFMLDRGERTRLETTVLFTPDGIAEIRSDPNYANLPGWISNVSPDGDVFNNHVRLKFLSGKHYLPSTQLTPGRLAYGSNKNFICIRYAEILLMHAEALVSGASSQAMSADQAVNAVRSRAGLGSLSGVTLDDVLDEKYAEFGMEWGIRFYDLVRHGKTSELNFGGRNYTPNHRFIPYPLEQLDILPQIREAAEAANAG</sequence>
<comment type="caution">
    <text evidence="7">The sequence shown here is derived from an EMBL/GenBank/DDBJ whole genome shotgun (WGS) entry which is preliminary data.</text>
</comment>
<proteinExistence type="inferred from homology"/>
<reference evidence="8" key="1">
    <citation type="journal article" date="2019" name="Int. J. Syst. Evol. Microbiol.">
        <title>The Global Catalogue of Microorganisms (GCM) 10K type strain sequencing project: providing services to taxonomists for standard genome sequencing and annotation.</title>
        <authorList>
            <consortium name="The Broad Institute Genomics Platform"/>
            <consortium name="The Broad Institute Genome Sequencing Center for Infectious Disease"/>
            <person name="Wu L."/>
            <person name="Ma J."/>
        </authorList>
    </citation>
    <scope>NUCLEOTIDE SEQUENCE [LARGE SCALE GENOMIC DNA]</scope>
    <source>
        <strain evidence="8">CGMCC 4.7466</strain>
    </source>
</reference>
<comment type="subcellular location">
    <subcellularLocation>
        <location evidence="1">Cell outer membrane</location>
    </subcellularLocation>
</comment>
<dbReference type="PROSITE" id="PS51257">
    <property type="entry name" value="PROKAR_LIPOPROTEIN"/>
    <property type="match status" value="1"/>
</dbReference>
<accession>A0ABV9SXW9</accession>
<keyword evidence="8" id="KW-1185">Reference proteome</keyword>
<dbReference type="RefSeq" id="WP_377061884.1">
    <property type="nucleotide sequence ID" value="NZ_JBHSJJ010000002.1"/>
</dbReference>
<keyword evidence="3" id="KW-0732">Signal</keyword>
<dbReference type="Pfam" id="PF07980">
    <property type="entry name" value="SusD_RagB"/>
    <property type="match status" value="1"/>
</dbReference>
<gene>
    <name evidence="7" type="ORF">ACFPFU_04350</name>
</gene>
<keyword evidence="4" id="KW-0472">Membrane</keyword>
<name>A0ABV9SXW9_9BACT</name>
<keyword evidence="5" id="KW-0998">Cell outer membrane</keyword>
<evidence type="ECO:0000256" key="4">
    <source>
        <dbReference type="ARBA" id="ARBA00023136"/>
    </source>
</evidence>
<dbReference type="InterPro" id="IPR012944">
    <property type="entry name" value="SusD_RagB_dom"/>
</dbReference>
<evidence type="ECO:0000256" key="1">
    <source>
        <dbReference type="ARBA" id="ARBA00004442"/>
    </source>
</evidence>
<evidence type="ECO:0000259" key="6">
    <source>
        <dbReference type="Pfam" id="PF07980"/>
    </source>
</evidence>
<comment type="similarity">
    <text evidence="2">Belongs to the SusD family.</text>
</comment>
<dbReference type="Proteomes" id="UP001595818">
    <property type="component" value="Unassembled WGS sequence"/>
</dbReference>
<evidence type="ECO:0000256" key="3">
    <source>
        <dbReference type="ARBA" id="ARBA00022729"/>
    </source>
</evidence>
<feature type="domain" description="RagB/SusD" evidence="6">
    <location>
        <begin position="392"/>
        <end position="479"/>
    </location>
</feature>
<dbReference type="EMBL" id="JBHSJJ010000002">
    <property type="protein sequence ID" value="MFC4870905.1"/>
    <property type="molecule type" value="Genomic_DNA"/>
</dbReference>